<dbReference type="Pfam" id="PF13529">
    <property type="entry name" value="Peptidase_C39_2"/>
    <property type="match status" value="1"/>
</dbReference>
<evidence type="ECO:0000313" key="4">
    <source>
        <dbReference type="Proteomes" id="UP000283880"/>
    </source>
</evidence>
<sequence>MDEEKKTGLADAVETGASAAHTIKGAIKAGKAISGAAKGAAAGGPYGAVAGAVWAGRKHIGKIIAVIIILLLLPVLFILMLPGLIFGGLVNAFSPADSEAPVLNSETAIVENANDITFTINSILGEALDDVMARIEEDFASSGADHMEIKNSYSSGPVFNANLIISQYCAARDEDFESISLDDLAAVLRDNKEHLYSYTSVQESREVTTEDPETGEETTTTETWIIYTIRYNGESYLADHVFALTDEQKELASDYASNLSTFLGDGLLQNMTEWTGNSIPSLGDVTFTDGVTPVVYYNQLDERYASQPYGTDNIGGYGCGPTSMAIVVSSLTDDTVDPVEMAQWSYENGYWCDNSGSYHALIPAAAEAWGLPVSGCTTSEPQRIVDALSEGKLVVAIMAEGHFTSSGHFIVLRGVKDGQIIVADPASYKRSEQLWDLSIILNEASRRAGAGGPFWIIG</sequence>
<organism evidence="3 4">
    <name type="scientific">Enterocloster asparagiformis</name>
    <dbReference type="NCBI Taxonomy" id="333367"/>
    <lineage>
        <taxon>Bacteria</taxon>
        <taxon>Bacillati</taxon>
        <taxon>Bacillota</taxon>
        <taxon>Clostridia</taxon>
        <taxon>Lachnospirales</taxon>
        <taxon>Lachnospiraceae</taxon>
        <taxon>Enterocloster</taxon>
    </lineage>
</organism>
<comment type="caution">
    <text evidence="3">The sequence shown here is derived from an EMBL/GenBank/DDBJ whole genome shotgun (WGS) entry which is preliminary data.</text>
</comment>
<accession>A0A413FCU9</accession>
<reference evidence="3 4" key="1">
    <citation type="submission" date="2018-08" db="EMBL/GenBank/DDBJ databases">
        <title>A genome reference for cultivated species of the human gut microbiota.</title>
        <authorList>
            <person name="Zou Y."/>
            <person name="Xue W."/>
            <person name="Luo G."/>
        </authorList>
    </citation>
    <scope>NUCLEOTIDE SEQUENCE [LARGE SCALE GENOMIC DNA]</scope>
    <source>
        <strain evidence="3 4">AF04-15</strain>
    </source>
</reference>
<dbReference type="EMBL" id="QSBM01000013">
    <property type="protein sequence ID" value="RGX27374.1"/>
    <property type="molecule type" value="Genomic_DNA"/>
</dbReference>
<feature type="region of interest" description="Disordered" evidence="1">
    <location>
        <begin position="200"/>
        <end position="219"/>
    </location>
</feature>
<feature type="domain" description="Peptidase C39-like" evidence="2">
    <location>
        <begin position="294"/>
        <end position="426"/>
    </location>
</feature>
<evidence type="ECO:0000256" key="1">
    <source>
        <dbReference type="SAM" id="MobiDB-lite"/>
    </source>
</evidence>
<name>A0A413FCU9_9FIRM</name>
<dbReference type="AlphaFoldDB" id="A0A413FCU9"/>
<dbReference type="Proteomes" id="UP000283880">
    <property type="component" value="Unassembled WGS sequence"/>
</dbReference>
<dbReference type="OrthoDB" id="3186156at2"/>
<protein>
    <recommendedName>
        <fullName evidence="2">Peptidase C39-like domain-containing protein</fullName>
    </recommendedName>
</protein>
<evidence type="ECO:0000259" key="2">
    <source>
        <dbReference type="Pfam" id="PF13529"/>
    </source>
</evidence>
<dbReference type="Gene3D" id="3.90.70.10">
    <property type="entry name" value="Cysteine proteinases"/>
    <property type="match status" value="1"/>
</dbReference>
<evidence type="ECO:0000313" key="3">
    <source>
        <dbReference type="EMBL" id="RGX27374.1"/>
    </source>
</evidence>
<proteinExistence type="predicted"/>
<dbReference type="InterPro" id="IPR039564">
    <property type="entry name" value="Peptidase_C39-like"/>
</dbReference>
<dbReference type="RefSeq" id="WP_007712706.1">
    <property type="nucleotide sequence ID" value="NZ_BAABXR010000001.1"/>
</dbReference>
<gene>
    <name evidence="3" type="ORF">DWV29_17105</name>
</gene>